<feature type="compositionally biased region" description="Basic and acidic residues" evidence="1">
    <location>
        <begin position="341"/>
        <end position="356"/>
    </location>
</feature>
<keyword evidence="2" id="KW-0472">Membrane</keyword>
<name>A0A8H3HW62_9AGAM</name>
<evidence type="ECO:0000256" key="1">
    <source>
        <dbReference type="SAM" id="MobiDB-lite"/>
    </source>
</evidence>
<sequence>MMSIVSLFLFALFVSTTTAYPTGMYERQVLADVPKPPTCLVGCATQVAQPLTDSCVQTLALCVSQYCATAEHEVATPYIHPYCFGSGMNHTENGVVVIDIPPVLNGALPTTTLVPLSPGPVTQVQTTVIVTEFVTLSDAPPSVIATTTSTSTEVSDATPSMLSTDVSTPTFASATATASTSSIIVESMNSSTTLRSPAAISVYAIISVIIILLILIFVRRWRRLRQRDCIIPSHRRTRGKSFLIDEVSLKRRSFNSAVGSTTKPPPVYRLSLKEEMPLPALPIPTKDSSDPSAGIALSYVPQLAITRTPKRNYTALPGRSPSPEVSPEPEKSFVTQTFAAGRERAITNIRHSREGSRSPTSPSSSISSPSSPNGDMYASATPGPLPAYAYMAPHQPTAPSPLRAQLRAQQALSRVSTIQEEPKTPYGAKSVFSVSTNTMSVLNSKVETAQRVRPTFASHVRGPGSAEKMRQFTFPNSRQSLNETELQITISEALMDDGVPVSRSQTPNGSMYRGAGGSVSSISKVQGKLQALVGGMRRERD</sequence>
<feature type="signal peptide" evidence="3">
    <location>
        <begin position="1"/>
        <end position="19"/>
    </location>
</feature>
<organism evidence="4 5">
    <name type="scientific">Rhizoctonia solani</name>
    <dbReference type="NCBI Taxonomy" id="456999"/>
    <lineage>
        <taxon>Eukaryota</taxon>
        <taxon>Fungi</taxon>
        <taxon>Dikarya</taxon>
        <taxon>Basidiomycota</taxon>
        <taxon>Agaricomycotina</taxon>
        <taxon>Agaricomycetes</taxon>
        <taxon>Cantharellales</taxon>
        <taxon>Ceratobasidiaceae</taxon>
        <taxon>Rhizoctonia</taxon>
    </lineage>
</organism>
<comment type="caution">
    <text evidence="4">The sequence shown here is derived from an EMBL/GenBank/DDBJ whole genome shotgun (WGS) entry which is preliminary data.</text>
</comment>
<keyword evidence="2" id="KW-1133">Transmembrane helix</keyword>
<feature type="region of interest" description="Disordered" evidence="1">
    <location>
        <begin position="312"/>
        <end position="380"/>
    </location>
</feature>
<feature type="chain" id="PRO_5034258769" description="Extracellular membrane protein CFEM domain-containing protein" evidence="3">
    <location>
        <begin position="20"/>
        <end position="541"/>
    </location>
</feature>
<feature type="region of interest" description="Disordered" evidence="1">
    <location>
        <begin position="498"/>
        <end position="519"/>
    </location>
</feature>
<evidence type="ECO:0000313" key="5">
    <source>
        <dbReference type="Proteomes" id="UP000663827"/>
    </source>
</evidence>
<gene>
    <name evidence="4" type="ORF">RDB_LOCUS56963</name>
</gene>
<keyword evidence="2" id="KW-0812">Transmembrane</keyword>
<reference evidence="4" key="1">
    <citation type="submission" date="2021-01" db="EMBL/GenBank/DDBJ databases">
        <authorList>
            <person name="Kaushik A."/>
        </authorList>
    </citation>
    <scope>NUCLEOTIDE SEQUENCE</scope>
    <source>
        <strain evidence="4">AG5</strain>
    </source>
</reference>
<keyword evidence="3" id="KW-0732">Signal</keyword>
<feature type="compositionally biased region" description="Low complexity" evidence="1">
    <location>
        <begin position="357"/>
        <end position="372"/>
    </location>
</feature>
<feature type="transmembrane region" description="Helical" evidence="2">
    <location>
        <begin position="198"/>
        <end position="218"/>
    </location>
</feature>
<dbReference type="EMBL" id="CAJNJQ010001140">
    <property type="protein sequence ID" value="CAE7122390.1"/>
    <property type="molecule type" value="Genomic_DNA"/>
</dbReference>
<accession>A0A8H3HW62</accession>
<protein>
    <recommendedName>
        <fullName evidence="6">Extracellular membrane protein CFEM domain-containing protein</fullName>
    </recommendedName>
</protein>
<evidence type="ECO:0008006" key="6">
    <source>
        <dbReference type="Google" id="ProtNLM"/>
    </source>
</evidence>
<evidence type="ECO:0000256" key="3">
    <source>
        <dbReference type="SAM" id="SignalP"/>
    </source>
</evidence>
<evidence type="ECO:0000256" key="2">
    <source>
        <dbReference type="SAM" id="Phobius"/>
    </source>
</evidence>
<proteinExistence type="predicted"/>
<dbReference type="Proteomes" id="UP000663827">
    <property type="component" value="Unassembled WGS sequence"/>
</dbReference>
<evidence type="ECO:0000313" key="4">
    <source>
        <dbReference type="EMBL" id="CAE7122390.1"/>
    </source>
</evidence>
<dbReference type="AlphaFoldDB" id="A0A8H3HW62"/>